<accession>A0ABV5LV77</accession>
<keyword evidence="2" id="KW-1185">Reference proteome</keyword>
<evidence type="ECO:0000313" key="2">
    <source>
        <dbReference type="Proteomes" id="UP001589748"/>
    </source>
</evidence>
<dbReference type="EMBL" id="JBHMDM010000007">
    <property type="protein sequence ID" value="MFB9378001.1"/>
    <property type="molecule type" value="Genomic_DNA"/>
</dbReference>
<dbReference type="RefSeq" id="WP_380137557.1">
    <property type="nucleotide sequence ID" value="NZ_JBHLUI010000008.1"/>
</dbReference>
<proteinExistence type="predicted"/>
<evidence type="ECO:0000313" key="1">
    <source>
        <dbReference type="EMBL" id="MFB9378001.1"/>
    </source>
</evidence>
<dbReference type="Proteomes" id="UP001589748">
    <property type="component" value="Unassembled WGS sequence"/>
</dbReference>
<protein>
    <submittedName>
        <fullName evidence="1">Pilus assembly protein CpaE</fullName>
    </submittedName>
</protein>
<comment type="caution">
    <text evidence="1">The sequence shown here is derived from an EMBL/GenBank/DDBJ whole genome shotgun (WGS) entry which is preliminary data.</text>
</comment>
<organism evidence="1 2">
    <name type="scientific">Kineococcus gynurae</name>
    <dbReference type="NCBI Taxonomy" id="452979"/>
    <lineage>
        <taxon>Bacteria</taxon>
        <taxon>Bacillati</taxon>
        <taxon>Actinomycetota</taxon>
        <taxon>Actinomycetes</taxon>
        <taxon>Kineosporiales</taxon>
        <taxon>Kineosporiaceae</taxon>
        <taxon>Kineococcus</taxon>
    </lineage>
</organism>
<sequence length="160" mass="17387">MISVELALRLKEAGLEWQPAAGDRFVIPHRDMDADVFTLSDMTVEVHDHPSGRIIGFNGTTEWALDSVDQPDACWLPSEHQLRALLGEHFVRLERHDRTTPDGERSVFRVLLLDTVGADAFEDPVAECAYARALLHHLSGARGGSVGVAAAQRAGGPSPA</sequence>
<name>A0ABV5LV77_9ACTN</name>
<reference evidence="1 2" key="1">
    <citation type="submission" date="2024-09" db="EMBL/GenBank/DDBJ databases">
        <authorList>
            <person name="Sun Q."/>
            <person name="Mori K."/>
        </authorList>
    </citation>
    <scope>NUCLEOTIDE SEQUENCE [LARGE SCALE GENOMIC DNA]</scope>
    <source>
        <strain evidence="1 2">TISTR 1856</strain>
    </source>
</reference>
<gene>
    <name evidence="1" type="ORF">ACFFVI_13595</name>
</gene>